<dbReference type="OrthoDB" id="9801773at2"/>
<dbReference type="RefSeq" id="WP_054293995.1">
    <property type="nucleotide sequence ID" value="NZ_CP012752.1"/>
</dbReference>
<dbReference type="InterPro" id="IPR013549">
    <property type="entry name" value="DUF1731"/>
</dbReference>
<dbReference type="InterPro" id="IPR001509">
    <property type="entry name" value="Epimerase_deHydtase"/>
</dbReference>
<reference evidence="4 5" key="1">
    <citation type="submission" date="2015-07" db="EMBL/GenBank/DDBJ databases">
        <title>Genome sequencing of Kibdelosporangium phytohabitans.</title>
        <authorList>
            <person name="Qin S."/>
            <person name="Xing K."/>
        </authorList>
    </citation>
    <scope>NUCLEOTIDE SEQUENCE [LARGE SCALE GENOMIC DNA]</scope>
    <source>
        <strain evidence="4 5">KLBMP1111</strain>
    </source>
</reference>
<evidence type="ECO:0000256" key="1">
    <source>
        <dbReference type="ARBA" id="ARBA00009353"/>
    </source>
</evidence>
<dbReference type="SUPFAM" id="SSF55961">
    <property type="entry name" value="Bet v1-like"/>
    <property type="match status" value="1"/>
</dbReference>
<dbReference type="Pfam" id="PF08338">
    <property type="entry name" value="DUF1731"/>
    <property type="match status" value="1"/>
</dbReference>
<dbReference type="AlphaFoldDB" id="A0A0N9IAI0"/>
<evidence type="ECO:0000259" key="2">
    <source>
        <dbReference type="Pfam" id="PF01370"/>
    </source>
</evidence>
<name>A0A0N9IAI0_9PSEU</name>
<dbReference type="PANTHER" id="PTHR11092:SF0">
    <property type="entry name" value="EPIMERASE FAMILY PROTEIN SDR39U1"/>
    <property type="match status" value="1"/>
</dbReference>
<accession>A0A0N9IAI0</accession>
<dbReference type="CDD" id="cd07820">
    <property type="entry name" value="SRPBCC_3"/>
    <property type="match status" value="1"/>
</dbReference>
<dbReference type="PANTHER" id="PTHR11092">
    <property type="entry name" value="SUGAR NUCLEOTIDE EPIMERASE RELATED"/>
    <property type="match status" value="1"/>
</dbReference>
<dbReference type="Gene3D" id="3.40.50.720">
    <property type="entry name" value="NAD(P)-binding Rossmann-like Domain"/>
    <property type="match status" value="1"/>
</dbReference>
<protein>
    <submittedName>
        <fullName evidence="4">Nucleoside-diphosphate sugar epimerase</fullName>
    </submittedName>
</protein>
<evidence type="ECO:0000313" key="5">
    <source>
        <dbReference type="Proteomes" id="UP000063699"/>
    </source>
</evidence>
<organism evidence="4 5">
    <name type="scientific">Kibdelosporangium phytohabitans</name>
    <dbReference type="NCBI Taxonomy" id="860235"/>
    <lineage>
        <taxon>Bacteria</taxon>
        <taxon>Bacillati</taxon>
        <taxon>Actinomycetota</taxon>
        <taxon>Actinomycetes</taxon>
        <taxon>Pseudonocardiales</taxon>
        <taxon>Pseudonocardiaceae</taxon>
        <taxon>Kibdelosporangium</taxon>
    </lineage>
</organism>
<dbReference type="SUPFAM" id="SSF51735">
    <property type="entry name" value="NAD(P)-binding Rossmann-fold domains"/>
    <property type="match status" value="1"/>
</dbReference>
<dbReference type="EMBL" id="CP012752">
    <property type="protein sequence ID" value="ALG12099.1"/>
    <property type="molecule type" value="Genomic_DNA"/>
</dbReference>
<feature type="domain" description="NAD-dependent epimerase/dehydratase" evidence="2">
    <location>
        <begin position="147"/>
        <end position="354"/>
    </location>
</feature>
<dbReference type="STRING" id="860235.AOZ06_39210"/>
<proteinExistence type="inferred from homology"/>
<keyword evidence="5" id="KW-1185">Reference proteome</keyword>
<dbReference type="InterPro" id="IPR023393">
    <property type="entry name" value="START-like_dom_sf"/>
</dbReference>
<evidence type="ECO:0000313" key="4">
    <source>
        <dbReference type="EMBL" id="ALG12099.1"/>
    </source>
</evidence>
<dbReference type="Pfam" id="PF01370">
    <property type="entry name" value="Epimerase"/>
    <property type="match status" value="1"/>
</dbReference>
<dbReference type="KEGG" id="kphy:AOZ06_39210"/>
<dbReference type="InterPro" id="IPR036291">
    <property type="entry name" value="NAD(P)-bd_dom_sf"/>
</dbReference>
<comment type="similarity">
    <text evidence="1">Belongs to the NAD(P)-dependent epimerase/dehydratase family. SDR39U1 subfamily.</text>
</comment>
<dbReference type="Gene3D" id="3.30.530.20">
    <property type="match status" value="1"/>
</dbReference>
<dbReference type="Proteomes" id="UP000063699">
    <property type="component" value="Chromosome"/>
</dbReference>
<sequence length="450" mass="48666">MSGEFSSVVPAPVEEVFAWHARPGAFARLAPPWQPVTLAAEADSLRDGRATLSLPLGLSWTAAHEPRGYAPPNQFVDRLSTPVLSTLLDWQHTHQFDAVDPGHTRVTDHVRTRLPRWALRAMFAFRHRQLAADLAAQRRLRAKPMTVAVTGASGLVGTALTAFLTTAGHRVIRLVRRTARSSNERQWVPGEPAADLLSGVDAVVHLAGASIAGHFSAKHEQALRDSRIGPTRALAETAARTPDGPRVFVTASAIGFYGPDRGDDRLTEDSRRGEGILADLVSDWESAASPARAAGLRVAHVRTGLVLSPRGGLLRLHYPLFAAGLGGKLGDGTQWMSWIGIDDLVDIYLRTLTDDSVSGPVNAVSPHPVRNHEYTTTLASVLHRPALLSVPALGPRLLLGRDGARELALANQCVQPHKLVRTGHEFRHPLLSQALRHLLGADSTFAHQPR</sequence>
<evidence type="ECO:0000259" key="3">
    <source>
        <dbReference type="Pfam" id="PF08338"/>
    </source>
</evidence>
<gene>
    <name evidence="4" type="ORF">AOZ06_39210</name>
</gene>
<feature type="domain" description="DUF1731" evidence="3">
    <location>
        <begin position="390"/>
        <end position="438"/>
    </location>
</feature>
<dbReference type="InterPro" id="IPR010099">
    <property type="entry name" value="SDR39U1"/>
</dbReference>
<dbReference type="NCBIfam" id="TIGR01777">
    <property type="entry name" value="yfcH"/>
    <property type="match status" value="1"/>
</dbReference>